<dbReference type="Proteomes" id="UP000634672">
    <property type="component" value="Unassembled WGS sequence"/>
</dbReference>
<reference evidence="2 3" key="1">
    <citation type="submission" date="2020-08" db="EMBL/GenBank/DDBJ databases">
        <title>Genome public.</title>
        <authorList>
            <person name="Liu C."/>
            <person name="Sun Q."/>
        </authorList>
    </citation>
    <scope>NUCLEOTIDE SEQUENCE [LARGE SCALE GENOMIC DNA]</scope>
    <source>
        <strain evidence="2 3">NSJ-66</strain>
    </source>
</reference>
<evidence type="ECO:0000259" key="1">
    <source>
        <dbReference type="Pfam" id="PF20941"/>
    </source>
</evidence>
<evidence type="ECO:0000313" key="2">
    <source>
        <dbReference type="EMBL" id="MBC5709147.1"/>
    </source>
</evidence>
<comment type="caution">
    <text evidence="2">The sequence shown here is derived from an EMBL/GenBank/DDBJ whole genome shotgun (WGS) entry which is preliminary data.</text>
</comment>
<protein>
    <recommendedName>
        <fullName evidence="1">DUF6848 domain-containing protein</fullName>
    </recommendedName>
</protein>
<evidence type="ECO:0000313" key="3">
    <source>
        <dbReference type="Proteomes" id="UP000634672"/>
    </source>
</evidence>
<dbReference type="EMBL" id="JACOPB010000006">
    <property type="protein sequence ID" value="MBC5709147.1"/>
    <property type="molecule type" value="Genomic_DNA"/>
</dbReference>
<organism evidence="2 3">
    <name type="scientific">Hungatella hominis</name>
    <dbReference type="NCBI Taxonomy" id="2763050"/>
    <lineage>
        <taxon>Bacteria</taxon>
        <taxon>Bacillati</taxon>
        <taxon>Bacillota</taxon>
        <taxon>Clostridia</taxon>
        <taxon>Lachnospirales</taxon>
        <taxon>Lachnospiraceae</taxon>
        <taxon>Hungatella</taxon>
    </lineage>
</organism>
<sequence length="110" mass="12439">MEAKELREQLKANGEKYYEVTVTLAVDDDTEEDKTYFFHKPKTPSYDRYLKTVSSSSSKALSAFCQDNICTEQKEILKADFEEYPAIALSIGEKLLAMLGLSKTTAVKKL</sequence>
<proteinExistence type="predicted"/>
<dbReference type="InterPro" id="IPR049294">
    <property type="entry name" value="DUF6848"/>
</dbReference>
<feature type="domain" description="DUF6848" evidence="1">
    <location>
        <begin position="11"/>
        <end position="108"/>
    </location>
</feature>
<gene>
    <name evidence="2" type="ORF">H8S75_14410</name>
</gene>
<name>A0ABR7H7H0_9FIRM</name>
<dbReference type="Pfam" id="PF20941">
    <property type="entry name" value="DUF6848"/>
    <property type="match status" value="1"/>
</dbReference>
<dbReference type="RefSeq" id="WP_187022228.1">
    <property type="nucleotide sequence ID" value="NZ_JACOPB010000006.1"/>
</dbReference>
<dbReference type="Gene3D" id="3.30.2220.10">
    <property type="entry name" value="rbstp2171"/>
    <property type="match status" value="1"/>
</dbReference>
<accession>A0ABR7H7H0</accession>
<keyword evidence="3" id="KW-1185">Reference proteome</keyword>